<organism evidence="2 3">
    <name type="scientific">Pristionchus fissidentatus</name>
    <dbReference type="NCBI Taxonomy" id="1538716"/>
    <lineage>
        <taxon>Eukaryota</taxon>
        <taxon>Metazoa</taxon>
        <taxon>Ecdysozoa</taxon>
        <taxon>Nematoda</taxon>
        <taxon>Chromadorea</taxon>
        <taxon>Rhabditida</taxon>
        <taxon>Rhabditina</taxon>
        <taxon>Diplogasteromorpha</taxon>
        <taxon>Diplogasteroidea</taxon>
        <taxon>Neodiplogasteridae</taxon>
        <taxon>Pristionchus</taxon>
    </lineage>
</organism>
<evidence type="ECO:0000256" key="1">
    <source>
        <dbReference type="SAM" id="SignalP"/>
    </source>
</evidence>
<feature type="signal peptide" evidence="1">
    <location>
        <begin position="1"/>
        <end position="17"/>
    </location>
</feature>
<dbReference type="AlphaFoldDB" id="A0AAV5WMT6"/>
<proteinExistence type="predicted"/>
<gene>
    <name evidence="2" type="ORF">PFISCL1PPCAC_23639</name>
</gene>
<dbReference type="PANTHER" id="PTHR34401:SF7">
    <property type="entry name" value="EXTRACELLULAR MEMBRANE PROTEIN, CFEM DOMAIN PROTEIN"/>
    <property type="match status" value="1"/>
</dbReference>
<feature type="chain" id="PRO_5044000281" evidence="1">
    <location>
        <begin position="18"/>
        <end position="212"/>
    </location>
</feature>
<name>A0AAV5WMT6_9BILA</name>
<feature type="non-terminal residue" evidence="2">
    <location>
        <position position="1"/>
    </location>
</feature>
<evidence type="ECO:0000313" key="3">
    <source>
        <dbReference type="Proteomes" id="UP001432322"/>
    </source>
</evidence>
<accession>A0AAV5WMT6</accession>
<dbReference type="PANTHER" id="PTHR34401">
    <property type="entry name" value="PROTEIN CBG12388-RELATED"/>
    <property type="match status" value="1"/>
</dbReference>
<reference evidence="2" key="1">
    <citation type="submission" date="2023-10" db="EMBL/GenBank/DDBJ databases">
        <title>Genome assembly of Pristionchus species.</title>
        <authorList>
            <person name="Yoshida K."/>
            <person name="Sommer R.J."/>
        </authorList>
    </citation>
    <scope>NUCLEOTIDE SEQUENCE</scope>
    <source>
        <strain evidence="2">RS5133</strain>
    </source>
</reference>
<comment type="caution">
    <text evidence="2">The sequence shown here is derived from an EMBL/GenBank/DDBJ whole genome shotgun (WGS) entry which is preliminary data.</text>
</comment>
<dbReference type="EMBL" id="BTSY01000006">
    <property type="protein sequence ID" value="GMT32342.1"/>
    <property type="molecule type" value="Genomic_DNA"/>
</dbReference>
<keyword evidence="1" id="KW-0732">Signal</keyword>
<sequence>TRLVASLALMCLVCSQSSPPLTTTAPQCKCSDIDECSAQMEKETERCKKDAACVNILKETGGEAEKIVKCLDDEHKVMAAIETCVKEIVGGMGCTTDAVPKNLTIPLVPIVEIEQDGPTRLRRSSPVEAPPQLSQFLVCVDQCAVTPQLSPRSKRSAVACAYKLQCALESPDEKVQSAFMTCEKKLNINPEERLKQSCKCLKDAGISSMTCN</sequence>
<dbReference type="Proteomes" id="UP001432322">
    <property type="component" value="Unassembled WGS sequence"/>
</dbReference>
<evidence type="ECO:0000313" key="2">
    <source>
        <dbReference type="EMBL" id="GMT32342.1"/>
    </source>
</evidence>
<keyword evidence="3" id="KW-1185">Reference proteome</keyword>
<protein>
    <submittedName>
        <fullName evidence="2">Uncharacterized protein</fullName>
    </submittedName>
</protein>